<dbReference type="Pfam" id="PF13811">
    <property type="entry name" value="DUF4186"/>
    <property type="match status" value="1"/>
</dbReference>
<name>A0A7H1NQR7_9PROT</name>
<dbReference type="InterPro" id="IPR020378">
    <property type="entry name" value="DUF4186"/>
</dbReference>
<accession>A0A7H1NQR7</accession>
<evidence type="ECO:0000313" key="2">
    <source>
        <dbReference type="Proteomes" id="UP000516349"/>
    </source>
</evidence>
<dbReference type="Proteomes" id="UP000516349">
    <property type="component" value="Chromosome"/>
</dbReference>
<evidence type="ECO:0008006" key="3">
    <source>
        <dbReference type="Google" id="ProtNLM"/>
    </source>
</evidence>
<organism evidence="1 2">
    <name type="scientific">Entomobacter blattae</name>
    <dbReference type="NCBI Taxonomy" id="2762277"/>
    <lineage>
        <taxon>Bacteria</taxon>
        <taxon>Pseudomonadati</taxon>
        <taxon>Pseudomonadota</taxon>
        <taxon>Alphaproteobacteria</taxon>
        <taxon>Acetobacterales</taxon>
        <taxon>Acetobacteraceae</taxon>
        <taxon>Entomobacter</taxon>
    </lineage>
</organism>
<keyword evidence="2" id="KW-1185">Reference proteome</keyword>
<gene>
    <name evidence="1" type="ORF">JGUZn3_08950</name>
</gene>
<sequence length="138" mass="15628">MTIPPRSDPSFQEMMAQRLTALQGSAFRRKFRLSSKLCTYVQQKGIKTIEDHATTFIKQRLQPAFPPKDGKQTPYKGHPVFVAQHATATCCRSCLQKWHHIPKGQTLTDAEVTYIVAFILIWIQHNISSSQPPPLNAP</sequence>
<evidence type="ECO:0000313" key="1">
    <source>
        <dbReference type="EMBL" id="QNT78127.1"/>
    </source>
</evidence>
<proteinExistence type="predicted"/>
<protein>
    <recommendedName>
        <fullName evidence="3">DUF4186 domain-containing protein</fullName>
    </recommendedName>
</protein>
<dbReference type="EMBL" id="CP060244">
    <property type="protein sequence ID" value="QNT78127.1"/>
    <property type="molecule type" value="Genomic_DNA"/>
</dbReference>
<reference evidence="1 2" key="1">
    <citation type="submission" date="2020-08" db="EMBL/GenBank/DDBJ databases">
        <title>Complete genome sequence of Entomobacter blattae G55GP.</title>
        <authorList>
            <person name="Poehlein A."/>
            <person name="Guzman J."/>
            <person name="Daniel R."/>
            <person name="Vilcinskas A."/>
        </authorList>
    </citation>
    <scope>NUCLEOTIDE SEQUENCE [LARGE SCALE GENOMIC DNA]</scope>
    <source>
        <strain evidence="1 2">G55GP</strain>
    </source>
</reference>
<dbReference type="KEGG" id="ebla:JGUZn3_08950"/>
<dbReference type="AlphaFoldDB" id="A0A7H1NQR7"/>
<dbReference type="RefSeq" id="WP_238996899.1">
    <property type="nucleotide sequence ID" value="NZ_CP060244.1"/>
</dbReference>